<accession>A0A1X7MR80</accession>
<feature type="transmembrane region" description="Helical" evidence="1">
    <location>
        <begin position="145"/>
        <end position="168"/>
    </location>
</feature>
<dbReference type="Proteomes" id="UP000193435">
    <property type="component" value="Unassembled WGS sequence"/>
</dbReference>
<dbReference type="InterPro" id="IPR029787">
    <property type="entry name" value="Nucleotide_cyclase"/>
</dbReference>
<dbReference type="Gene3D" id="3.30.450.20">
    <property type="entry name" value="PAS domain"/>
    <property type="match status" value="1"/>
</dbReference>
<dbReference type="Pfam" id="PF00990">
    <property type="entry name" value="GGDEF"/>
    <property type="match status" value="1"/>
</dbReference>
<dbReference type="GO" id="GO:0005886">
    <property type="term" value="C:plasma membrane"/>
    <property type="evidence" value="ECO:0007669"/>
    <property type="project" value="TreeGrafter"/>
</dbReference>
<dbReference type="PANTHER" id="PTHR45138:SF9">
    <property type="entry name" value="DIGUANYLATE CYCLASE DGCM-RELATED"/>
    <property type="match status" value="1"/>
</dbReference>
<feature type="transmembrane region" description="Helical" evidence="1">
    <location>
        <begin position="71"/>
        <end position="94"/>
    </location>
</feature>
<feature type="transmembrane region" description="Helical" evidence="1">
    <location>
        <begin position="101"/>
        <end position="125"/>
    </location>
</feature>
<evidence type="ECO:0000313" key="4">
    <source>
        <dbReference type="Proteomes" id="UP000193435"/>
    </source>
</evidence>
<dbReference type="Pfam" id="PF08448">
    <property type="entry name" value="PAS_4"/>
    <property type="match status" value="1"/>
</dbReference>
<dbReference type="InterPro" id="IPR031621">
    <property type="entry name" value="HisKA_7TM"/>
</dbReference>
<dbReference type="NCBIfam" id="TIGR00254">
    <property type="entry name" value="GGDEF"/>
    <property type="match status" value="1"/>
</dbReference>
<dbReference type="InterPro" id="IPR035965">
    <property type="entry name" value="PAS-like_dom_sf"/>
</dbReference>
<feature type="transmembrane region" description="Helical" evidence="1">
    <location>
        <begin position="211"/>
        <end position="230"/>
    </location>
</feature>
<feature type="transmembrane region" description="Helical" evidence="1">
    <location>
        <begin position="6"/>
        <end position="28"/>
    </location>
</feature>
<evidence type="ECO:0000259" key="2">
    <source>
        <dbReference type="PROSITE" id="PS50887"/>
    </source>
</evidence>
<dbReference type="PANTHER" id="PTHR45138">
    <property type="entry name" value="REGULATORY COMPONENTS OF SENSORY TRANSDUCTION SYSTEM"/>
    <property type="match status" value="1"/>
</dbReference>
<dbReference type="AlphaFoldDB" id="A0A1X7MR80"/>
<dbReference type="OrthoDB" id="9759601at2"/>
<evidence type="ECO:0000256" key="1">
    <source>
        <dbReference type="SAM" id="Phobius"/>
    </source>
</evidence>
<gene>
    <name evidence="3" type="ORF">SAMN04488700_0623</name>
</gene>
<dbReference type="PROSITE" id="PS50887">
    <property type="entry name" value="GGDEF"/>
    <property type="match status" value="1"/>
</dbReference>
<dbReference type="CDD" id="cd00130">
    <property type="entry name" value="PAS"/>
    <property type="match status" value="1"/>
</dbReference>
<dbReference type="SUPFAM" id="SSF55073">
    <property type="entry name" value="Nucleotide cyclase"/>
    <property type="match status" value="1"/>
</dbReference>
<dbReference type="GO" id="GO:0043709">
    <property type="term" value="P:cell adhesion involved in single-species biofilm formation"/>
    <property type="evidence" value="ECO:0007669"/>
    <property type="project" value="TreeGrafter"/>
</dbReference>
<sequence>MNSPLTAYIALISASGVLNVYLCLYVYFKRQRYRNIACYFMIYTATIAIYCFASAFSLMSVTLEQIKFWTTIQYIGMPISAILGLLFIMHYLGLHLSKIKIVALLVVPIITSIMVATNDFHHLYYRVFEIDPVLGAPYINQEIGLWYMIHGAYIFFCMLVALLLAISHWKEIAKIYRPQLLSLILGQFIPMVTAFLYLMELTPRGVDPVPMILWLSSILYLWSISSSRMFTLMPVAKNLIFNSINDGVMVLDESLQLIEFNQICGKYFPKLNKTLIGKYFYDIWLELIGKTFPLVLELESHNQEIQLVVKETKRIYQIRVSPLIEVGNNKGLIIIFTDITELRELQIKLEYQASYDGLTQIYNRRAFMEHCEQNFLEAEQKEIPFTVILMDIDHFKKVNDTYGHYIRDQLLKHVVNIFKSQLTKGQIFARYGGEEFALSLNGYTAVEAELLGNRLRESLEGQSLYSSKGIISVTFSMGVAQAVPDKIETIDQLLNKADKALYSAKQAGRNQVHVYKRVK</sequence>
<dbReference type="RefSeq" id="WP_085558903.1">
    <property type="nucleotide sequence ID" value="NZ_FOAH01000030.1"/>
</dbReference>
<organism evidence="3 4">
    <name type="scientific">Carnobacterium iners</name>
    <dbReference type="NCBI Taxonomy" id="1073423"/>
    <lineage>
        <taxon>Bacteria</taxon>
        <taxon>Bacillati</taxon>
        <taxon>Bacillota</taxon>
        <taxon>Bacilli</taxon>
        <taxon>Lactobacillales</taxon>
        <taxon>Carnobacteriaceae</taxon>
        <taxon>Carnobacterium</taxon>
    </lineage>
</organism>
<dbReference type="STRING" id="1073423.SAMN04488700_0623"/>
<keyword evidence="1" id="KW-0812">Transmembrane</keyword>
<keyword evidence="1" id="KW-1133">Transmembrane helix</keyword>
<feature type="transmembrane region" description="Helical" evidence="1">
    <location>
        <begin position="40"/>
        <end position="59"/>
    </location>
</feature>
<protein>
    <submittedName>
        <fullName evidence="3">Diguanylate cyclase (GGDEF) domain-containing protein</fullName>
    </submittedName>
</protein>
<dbReference type="GO" id="GO:1902201">
    <property type="term" value="P:negative regulation of bacterial-type flagellum-dependent cell motility"/>
    <property type="evidence" value="ECO:0007669"/>
    <property type="project" value="TreeGrafter"/>
</dbReference>
<dbReference type="SUPFAM" id="SSF55785">
    <property type="entry name" value="PYP-like sensor domain (PAS domain)"/>
    <property type="match status" value="1"/>
</dbReference>
<proteinExistence type="predicted"/>
<dbReference type="InterPro" id="IPR000160">
    <property type="entry name" value="GGDEF_dom"/>
</dbReference>
<feature type="transmembrane region" description="Helical" evidence="1">
    <location>
        <begin position="180"/>
        <end position="199"/>
    </location>
</feature>
<keyword evidence="1" id="KW-0472">Membrane</keyword>
<dbReference type="SMART" id="SM00267">
    <property type="entry name" value="GGDEF"/>
    <property type="match status" value="1"/>
</dbReference>
<evidence type="ECO:0000313" key="3">
    <source>
        <dbReference type="EMBL" id="SMH27349.1"/>
    </source>
</evidence>
<dbReference type="GO" id="GO:0052621">
    <property type="term" value="F:diguanylate cyclase activity"/>
    <property type="evidence" value="ECO:0007669"/>
    <property type="project" value="TreeGrafter"/>
</dbReference>
<feature type="domain" description="GGDEF" evidence="2">
    <location>
        <begin position="383"/>
        <end position="517"/>
    </location>
</feature>
<dbReference type="EMBL" id="FXBJ01000002">
    <property type="protein sequence ID" value="SMH27349.1"/>
    <property type="molecule type" value="Genomic_DNA"/>
</dbReference>
<dbReference type="Pfam" id="PF16927">
    <property type="entry name" value="HisKA_7TM"/>
    <property type="match status" value="1"/>
</dbReference>
<dbReference type="InterPro" id="IPR000014">
    <property type="entry name" value="PAS"/>
</dbReference>
<dbReference type="CDD" id="cd01949">
    <property type="entry name" value="GGDEF"/>
    <property type="match status" value="1"/>
</dbReference>
<dbReference type="FunFam" id="3.30.70.270:FF:000001">
    <property type="entry name" value="Diguanylate cyclase domain protein"/>
    <property type="match status" value="1"/>
</dbReference>
<dbReference type="InterPro" id="IPR013656">
    <property type="entry name" value="PAS_4"/>
</dbReference>
<keyword evidence="4" id="KW-1185">Reference proteome</keyword>
<reference evidence="3 4" key="1">
    <citation type="submission" date="2017-04" db="EMBL/GenBank/DDBJ databases">
        <authorList>
            <person name="Afonso C.L."/>
            <person name="Miller P.J."/>
            <person name="Scott M.A."/>
            <person name="Spackman E."/>
            <person name="Goraichik I."/>
            <person name="Dimitrov K.M."/>
            <person name="Suarez D.L."/>
            <person name="Swayne D.E."/>
        </authorList>
    </citation>
    <scope>NUCLEOTIDE SEQUENCE [LARGE SCALE GENOMIC DNA]</scope>
    <source>
        <strain evidence="3 4">LMG26642</strain>
    </source>
</reference>
<dbReference type="InterPro" id="IPR043128">
    <property type="entry name" value="Rev_trsase/Diguanyl_cyclase"/>
</dbReference>
<dbReference type="Gene3D" id="3.30.70.270">
    <property type="match status" value="1"/>
</dbReference>
<name>A0A1X7MR80_9LACT</name>
<dbReference type="InterPro" id="IPR050469">
    <property type="entry name" value="Diguanylate_Cyclase"/>
</dbReference>